<dbReference type="EMBL" id="JAAOAM010000392">
    <property type="protein sequence ID" value="KAF5531695.1"/>
    <property type="molecule type" value="Genomic_DNA"/>
</dbReference>
<organism evidence="1 2">
    <name type="scientific">Fusarium mexicanum</name>
    <dbReference type="NCBI Taxonomy" id="751941"/>
    <lineage>
        <taxon>Eukaryota</taxon>
        <taxon>Fungi</taxon>
        <taxon>Dikarya</taxon>
        <taxon>Ascomycota</taxon>
        <taxon>Pezizomycotina</taxon>
        <taxon>Sordariomycetes</taxon>
        <taxon>Hypocreomycetidae</taxon>
        <taxon>Hypocreales</taxon>
        <taxon>Nectriaceae</taxon>
        <taxon>Fusarium</taxon>
        <taxon>Fusarium fujikuroi species complex</taxon>
    </lineage>
</organism>
<dbReference type="SUPFAM" id="SSF51735">
    <property type="entry name" value="NAD(P)-binding Rossmann-fold domains"/>
    <property type="match status" value="1"/>
</dbReference>
<gene>
    <name evidence="1" type="ORF">FMEXI_12841</name>
</gene>
<evidence type="ECO:0000313" key="1">
    <source>
        <dbReference type="EMBL" id="KAF5531695.1"/>
    </source>
</evidence>
<evidence type="ECO:0000313" key="2">
    <source>
        <dbReference type="Proteomes" id="UP000522262"/>
    </source>
</evidence>
<dbReference type="Gene3D" id="3.40.50.720">
    <property type="entry name" value="NAD(P)-binding Rossmann-like Domain"/>
    <property type="match status" value="1"/>
</dbReference>
<dbReference type="Gene3D" id="3.30.360.10">
    <property type="entry name" value="Dihydrodipicolinate Reductase, domain 2"/>
    <property type="match status" value="1"/>
</dbReference>
<name>A0A8H5I9B8_9HYPO</name>
<keyword evidence="2" id="KW-1185">Reference proteome</keyword>
<dbReference type="Proteomes" id="UP000522262">
    <property type="component" value="Unassembled WGS sequence"/>
</dbReference>
<accession>A0A8H5I9B8</accession>
<dbReference type="InterPro" id="IPR036291">
    <property type="entry name" value="NAD(P)-bd_dom_sf"/>
</dbReference>
<sequence>MSTHSTTNQTVLDQCIIHGFGYLGSRITGLIQGTRRVQKTWKPVGSLSFTIVAIVERDPHRRATAQACHPEIPCFDDIEVALAVAAGPTTFIKDFTSPNGRERLLDLAQRAGVPVLLEKPLSSPGVKIPLRDYANIASVSMSEAFNPVVHALASKLASDAAEITSLAFARVNSLTLERLRNAGARPDIVGGAFVDKLSHDVHLLTSGILLGSTDVEFGSPQIKEMAYDLRINQDATNISFSSLNGEPLSPVNIEASQCDPSEMMVDFAMQVKLSGRPVPTRWIASWGGMPSDLAARLDIADAHVEAARMISKSDNTSYPRSNLKLIVCEYINLAGEEVQVIANLQARGAVNAWLVERRNGAEYLQPVQYSVSIIKSMEVFSQCFRTGGYLELEGIEKQTARLSKFDRVSESP</sequence>
<protein>
    <submittedName>
        <fullName evidence="1">Uncharacterized protein</fullName>
    </submittedName>
</protein>
<comment type="caution">
    <text evidence="1">The sequence shown here is derived from an EMBL/GenBank/DDBJ whole genome shotgun (WGS) entry which is preliminary data.</text>
</comment>
<dbReference type="AlphaFoldDB" id="A0A8H5I9B8"/>
<reference evidence="1 2" key="1">
    <citation type="submission" date="2020-05" db="EMBL/GenBank/DDBJ databases">
        <title>Identification and distribution of gene clusters putatively required for synthesis of sphingolipid metabolism inhibitors in phylogenetically diverse species of the filamentous fungus Fusarium.</title>
        <authorList>
            <person name="Kim H.-S."/>
            <person name="Busman M."/>
            <person name="Brown D.W."/>
            <person name="Divon H."/>
            <person name="Uhlig S."/>
            <person name="Proctor R.H."/>
        </authorList>
    </citation>
    <scope>NUCLEOTIDE SEQUENCE [LARGE SCALE GENOMIC DNA]</scope>
    <source>
        <strain evidence="1 2">NRRL 53147</strain>
    </source>
</reference>
<proteinExistence type="predicted"/>